<dbReference type="Proteomes" id="UP000504608">
    <property type="component" value="Unplaced"/>
</dbReference>
<sequence>MEDGFGMRLIHSTLTPRIAPSLILDSGAPKMVGMMTVTEAVAADGRLRYPERLLFPRRGEIEYGCNGSISWVATDIEALGGGTFGSKLNLSFLSKAFSCSLRVNYSHVHDEPR</sequence>
<evidence type="ECO:0000313" key="1">
    <source>
        <dbReference type="Proteomes" id="UP000504608"/>
    </source>
</evidence>
<accession>A0A6J1IVD0</accession>
<reference evidence="2" key="1">
    <citation type="submission" date="2025-08" db="UniProtKB">
        <authorList>
            <consortium name="RefSeq"/>
        </authorList>
    </citation>
    <scope>IDENTIFICATION</scope>
    <source>
        <tissue evidence="2">Young leaves</tissue>
    </source>
</reference>
<dbReference type="RefSeq" id="XP_022979173.1">
    <property type="nucleotide sequence ID" value="XM_023123405.1"/>
</dbReference>
<proteinExistence type="predicted"/>
<keyword evidence="1" id="KW-1185">Reference proteome</keyword>
<gene>
    <name evidence="2" type="primary">LOC111478892</name>
</gene>
<dbReference type="GeneID" id="111478892"/>
<protein>
    <submittedName>
        <fullName evidence="2">Uncharacterized protein LOC111478892</fullName>
    </submittedName>
</protein>
<name>A0A6J1IVD0_CUCMA</name>
<evidence type="ECO:0000313" key="2">
    <source>
        <dbReference type="RefSeq" id="XP_022979173.1"/>
    </source>
</evidence>
<dbReference type="KEGG" id="cmax:111478892"/>
<dbReference type="AlphaFoldDB" id="A0A6J1IVD0"/>
<organism evidence="1 2">
    <name type="scientific">Cucurbita maxima</name>
    <name type="common">Pumpkin</name>
    <name type="synonym">Winter squash</name>
    <dbReference type="NCBI Taxonomy" id="3661"/>
    <lineage>
        <taxon>Eukaryota</taxon>
        <taxon>Viridiplantae</taxon>
        <taxon>Streptophyta</taxon>
        <taxon>Embryophyta</taxon>
        <taxon>Tracheophyta</taxon>
        <taxon>Spermatophyta</taxon>
        <taxon>Magnoliopsida</taxon>
        <taxon>eudicotyledons</taxon>
        <taxon>Gunneridae</taxon>
        <taxon>Pentapetalae</taxon>
        <taxon>rosids</taxon>
        <taxon>fabids</taxon>
        <taxon>Cucurbitales</taxon>
        <taxon>Cucurbitaceae</taxon>
        <taxon>Cucurbiteae</taxon>
        <taxon>Cucurbita</taxon>
    </lineage>
</organism>